<name>A0A498JIP6_MALDO</name>
<protein>
    <submittedName>
        <fullName evidence="1">Uncharacterized protein</fullName>
    </submittedName>
</protein>
<dbReference type="EMBL" id="RDQH01000333">
    <property type="protein sequence ID" value="RXH93633.1"/>
    <property type="molecule type" value="Genomic_DNA"/>
</dbReference>
<evidence type="ECO:0000313" key="2">
    <source>
        <dbReference type="Proteomes" id="UP000290289"/>
    </source>
</evidence>
<dbReference type="Proteomes" id="UP000290289">
    <property type="component" value="Chromosome 7"/>
</dbReference>
<keyword evidence="2" id="KW-1185">Reference proteome</keyword>
<reference evidence="1 2" key="1">
    <citation type="submission" date="2018-10" db="EMBL/GenBank/DDBJ databases">
        <title>A high-quality apple genome assembly.</title>
        <authorList>
            <person name="Hu J."/>
        </authorList>
    </citation>
    <scope>NUCLEOTIDE SEQUENCE [LARGE SCALE GENOMIC DNA]</scope>
    <source>
        <strain evidence="2">cv. HFTH1</strain>
        <tissue evidence="1">Young leaf</tissue>
    </source>
</reference>
<organism evidence="1 2">
    <name type="scientific">Malus domestica</name>
    <name type="common">Apple</name>
    <name type="synonym">Pyrus malus</name>
    <dbReference type="NCBI Taxonomy" id="3750"/>
    <lineage>
        <taxon>Eukaryota</taxon>
        <taxon>Viridiplantae</taxon>
        <taxon>Streptophyta</taxon>
        <taxon>Embryophyta</taxon>
        <taxon>Tracheophyta</taxon>
        <taxon>Spermatophyta</taxon>
        <taxon>Magnoliopsida</taxon>
        <taxon>eudicotyledons</taxon>
        <taxon>Gunneridae</taxon>
        <taxon>Pentapetalae</taxon>
        <taxon>rosids</taxon>
        <taxon>fabids</taxon>
        <taxon>Rosales</taxon>
        <taxon>Rosaceae</taxon>
        <taxon>Amygdaloideae</taxon>
        <taxon>Maleae</taxon>
        <taxon>Malus</taxon>
    </lineage>
</organism>
<dbReference type="SMR" id="A0A498JIP6"/>
<comment type="caution">
    <text evidence="1">The sequence shown here is derived from an EMBL/GenBank/DDBJ whole genome shotgun (WGS) entry which is preliminary data.</text>
</comment>
<sequence>MHLAFMIARNICFVDAPCVCWCLRRKQSRGKSLQRSKTRLKARFLPCWDGDDYTVDPKPEIASELSKMDLSIEDQIKALNILFKKPHNERTFFSLDGATKKASVLMLLGQSNRN</sequence>
<gene>
    <name evidence="1" type="ORF">DVH24_014209</name>
</gene>
<evidence type="ECO:0000313" key="1">
    <source>
        <dbReference type="EMBL" id="RXH93633.1"/>
    </source>
</evidence>
<accession>A0A498JIP6</accession>
<proteinExistence type="predicted"/>
<dbReference type="AlphaFoldDB" id="A0A498JIP6"/>